<feature type="compositionally biased region" description="Low complexity" evidence="1">
    <location>
        <begin position="76"/>
        <end position="107"/>
    </location>
</feature>
<keyword evidence="3" id="KW-1185">Reference proteome</keyword>
<name>A0A4U1J9W3_9BACT</name>
<feature type="compositionally biased region" description="Low complexity" evidence="1">
    <location>
        <begin position="40"/>
        <end position="69"/>
    </location>
</feature>
<dbReference type="RefSeq" id="WP_136931008.1">
    <property type="nucleotide sequence ID" value="NZ_SSMQ01000022.1"/>
</dbReference>
<evidence type="ECO:0000313" key="3">
    <source>
        <dbReference type="Proteomes" id="UP000309215"/>
    </source>
</evidence>
<dbReference type="Proteomes" id="UP000309215">
    <property type="component" value="Unassembled WGS sequence"/>
</dbReference>
<accession>A0A4U1J9W3</accession>
<gene>
    <name evidence="2" type="ORF">E8A74_21945</name>
</gene>
<feature type="region of interest" description="Disordered" evidence="1">
    <location>
        <begin position="40"/>
        <end position="114"/>
    </location>
</feature>
<proteinExistence type="predicted"/>
<evidence type="ECO:0000256" key="1">
    <source>
        <dbReference type="SAM" id="MobiDB-lite"/>
    </source>
</evidence>
<sequence length="174" mass="17440">MGAVTVRDGQKREGSAKLAGVMRLLGSIAAVLLLSACNGGTQPPDSPQTTGSTTTEPAPSATTPSPTTTVFVPQEPTVTPPGGVVPTANPENPAPTANPTNPTNGETSTQPGTSCGGRTCGAGESCASYYGVAGPRGPMFHECVVRCRRGAPNDGCPTGRRCTTISDGPGEVCR</sequence>
<dbReference type="OrthoDB" id="5526611at2"/>
<dbReference type="AlphaFoldDB" id="A0A4U1J9W3"/>
<evidence type="ECO:0000313" key="2">
    <source>
        <dbReference type="EMBL" id="TKD05201.1"/>
    </source>
</evidence>
<comment type="caution">
    <text evidence="2">The sequence shown here is derived from an EMBL/GenBank/DDBJ whole genome shotgun (WGS) entry which is preliminary data.</text>
</comment>
<organism evidence="2 3">
    <name type="scientific">Polyangium fumosum</name>
    <dbReference type="NCBI Taxonomy" id="889272"/>
    <lineage>
        <taxon>Bacteria</taxon>
        <taxon>Pseudomonadati</taxon>
        <taxon>Myxococcota</taxon>
        <taxon>Polyangia</taxon>
        <taxon>Polyangiales</taxon>
        <taxon>Polyangiaceae</taxon>
        <taxon>Polyangium</taxon>
    </lineage>
</organism>
<protein>
    <submittedName>
        <fullName evidence="2">Uncharacterized protein</fullName>
    </submittedName>
</protein>
<reference evidence="2 3" key="1">
    <citation type="submission" date="2019-04" db="EMBL/GenBank/DDBJ databases">
        <authorList>
            <person name="Li Y."/>
            <person name="Wang J."/>
        </authorList>
    </citation>
    <scope>NUCLEOTIDE SEQUENCE [LARGE SCALE GENOMIC DNA]</scope>
    <source>
        <strain evidence="2 3">DSM 14668</strain>
    </source>
</reference>
<dbReference type="EMBL" id="SSMQ01000022">
    <property type="protein sequence ID" value="TKD05201.1"/>
    <property type="molecule type" value="Genomic_DNA"/>
</dbReference>